<dbReference type="InterPro" id="IPR003439">
    <property type="entry name" value="ABC_transporter-like_ATP-bd"/>
</dbReference>
<dbReference type="InterPro" id="IPR027417">
    <property type="entry name" value="P-loop_NTPase"/>
</dbReference>
<dbReference type="EMBL" id="CAEZWT010000003">
    <property type="protein sequence ID" value="CAB4657567.1"/>
    <property type="molecule type" value="Genomic_DNA"/>
</dbReference>
<dbReference type="Pfam" id="PF00664">
    <property type="entry name" value="ABC_membrane"/>
    <property type="match status" value="1"/>
</dbReference>
<organism evidence="10">
    <name type="scientific">freshwater metagenome</name>
    <dbReference type="NCBI Taxonomy" id="449393"/>
    <lineage>
        <taxon>unclassified sequences</taxon>
        <taxon>metagenomes</taxon>
        <taxon>ecological metagenomes</taxon>
    </lineage>
</organism>
<dbReference type="Gene3D" id="3.40.50.300">
    <property type="entry name" value="P-loop containing nucleotide triphosphate hydrolases"/>
    <property type="match status" value="1"/>
</dbReference>
<dbReference type="Pfam" id="PF00005">
    <property type="entry name" value="ABC_tran"/>
    <property type="match status" value="1"/>
</dbReference>
<dbReference type="PANTHER" id="PTHR43394">
    <property type="entry name" value="ATP-DEPENDENT PERMEASE MDL1, MITOCHONDRIAL"/>
    <property type="match status" value="1"/>
</dbReference>
<evidence type="ECO:0000256" key="1">
    <source>
        <dbReference type="ARBA" id="ARBA00004141"/>
    </source>
</evidence>
<dbReference type="EMBL" id="CAFBQL010000002">
    <property type="protein sequence ID" value="CAB5054413.1"/>
    <property type="molecule type" value="Genomic_DNA"/>
</dbReference>
<dbReference type="InterPro" id="IPR036640">
    <property type="entry name" value="ABC1_TM_sf"/>
</dbReference>
<evidence type="ECO:0000256" key="5">
    <source>
        <dbReference type="SAM" id="Phobius"/>
    </source>
</evidence>
<accession>A0A6J7CNY8</accession>
<evidence type="ECO:0000313" key="10">
    <source>
        <dbReference type="EMBL" id="CAB4857869.1"/>
    </source>
</evidence>
<dbReference type="GO" id="GO:0005524">
    <property type="term" value="F:ATP binding"/>
    <property type="evidence" value="ECO:0007669"/>
    <property type="project" value="InterPro"/>
</dbReference>
<gene>
    <name evidence="8" type="ORF">UFOPK2289_00227</name>
    <name evidence="9" type="ORF">UFOPK2822_00433</name>
    <name evidence="10" type="ORF">UFOPK3346_00295</name>
    <name evidence="11" type="ORF">UFOPK3670_00175</name>
    <name evidence="12" type="ORF">UFOPK4308_00322</name>
</gene>
<dbReference type="AlphaFoldDB" id="A0A6J7CNY8"/>
<dbReference type="PROSITE" id="PS00211">
    <property type="entry name" value="ABC_TRANSPORTER_1"/>
    <property type="match status" value="1"/>
</dbReference>
<dbReference type="EMBL" id="CAFBLE010000002">
    <property type="protein sequence ID" value="CAB4857869.1"/>
    <property type="molecule type" value="Genomic_DNA"/>
</dbReference>
<protein>
    <submittedName>
        <fullName evidence="10">Unannotated protein</fullName>
    </submittedName>
</protein>
<sequence length="579" mass="62587">MSVMNRLGNRTRRTPFDHVPFENPGVPDISSVPSFLFWLGRKQWWIILSGTFFGIISFCALAIMPRFLGNAIQSITEKDSASVQRWALTIIALGTVQSFSGLFRHRRALGGWIVTATRLQQIIARKAAQLGADLPRLVSTGEVVAVNSNDVERVARGYDMIPRLIGAIVSFIVVATMLISASPTIGLMVTIGVPVMAVGIAPIIKPLQARETEQRRRLSIVSSLAADTVAGLRVLRGIGGEDAFVARFEKASQDVRAAAVRTARMRSFLEGLQVILPGALILGVITLGGSMVQKGSMQVGELLSFYGYSAFLVLPLKVMTESAQRLTSAVVSARRVIHLLTIEPINLWGSEKTLSADATLLDQQTGVEIQPGESIGVVSDDSIIADDLCDRLGGYVNANRVLFGGKPLSSYTREFIRQSIYAHEKDPAILSGTIGSIFAVPHSGRLTIQDALDAASGQDIIDSLEGEGLGAEVVERGRTLSGGQRQRLALARTLFVDAQIAILDDPTSAVDAHTEVRIAKRALEIRQGLSTLILTTSPLILDRVTRVILLVNGEVVDQGTHLELLERSAKYRELVIRGS</sequence>
<comment type="subcellular location">
    <subcellularLocation>
        <location evidence="1">Membrane</location>
        <topology evidence="1">Multi-pass membrane protein</topology>
    </subcellularLocation>
</comment>
<feature type="transmembrane region" description="Helical" evidence="5">
    <location>
        <begin position="185"/>
        <end position="207"/>
    </location>
</feature>
<evidence type="ECO:0000313" key="8">
    <source>
        <dbReference type="EMBL" id="CAB4657567.1"/>
    </source>
</evidence>
<dbReference type="InterPro" id="IPR039421">
    <property type="entry name" value="Type_1_exporter"/>
</dbReference>
<dbReference type="GO" id="GO:0016020">
    <property type="term" value="C:membrane"/>
    <property type="evidence" value="ECO:0007669"/>
    <property type="project" value="UniProtKB-SubCell"/>
</dbReference>
<evidence type="ECO:0000259" key="7">
    <source>
        <dbReference type="PROSITE" id="PS50929"/>
    </source>
</evidence>
<dbReference type="SUPFAM" id="SSF52540">
    <property type="entry name" value="P-loop containing nucleoside triphosphate hydrolases"/>
    <property type="match status" value="1"/>
</dbReference>
<feature type="domain" description="ABC transporter" evidence="6">
    <location>
        <begin position="342"/>
        <end position="577"/>
    </location>
</feature>
<dbReference type="GO" id="GO:0015421">
    <property type="term" value="F:ABC-type oligopeptide transporter activity"/>
    <property type="evidence" value="ECO:0007669"/>
    <property type="project" value="TreeGrafter"/>
</dbReference>
<proteinExistence type="predicted"/>
<evidence type="ECO:0000313" key="11">
    <source>
        <dbReference type="EMBL" id="CAB4913075.1"/>
    </source>
</evidence>
<dbReference type="Gene3D" id="1.20.1560.10">
    <property type="entry name" value="ABC transporter type 1, transmembrane domain"/>
    <property type="match status" value="1"/>
</dbReference>
<keyword evidence="4 5" id="KW-0472">Membrane</keyword>
<dbReference type="PROSITE" id="PS50893">
    <property type="entry name" value="ABC_TRANSPORTER_2"/>
    <property type="match status" value="1"/>
</dbReference>
<evidence type="ECO:0000256" key="4">
    <source>
        <dbReference type="ARBA" id="ARBA00023136"/>
    </source>
</evidence>
<name>A0A6J7CNY8_9ZZZZ</name>
<dbReference type="CDD" id="cd07346">
    <property type="entry name" value="ABC_6TM_exporters"/>
    <property type="match status" value="1"/>
</dbReference>
<dbReference type="InterPro" id="IPR017871">
    <property type="entry name" value="ABC_transporter-like_CS"/>
</dbReference>
<dbReference type="SUPFAM" id="SSF90123">
    <property type="entry name" value="ABC transporter transmembrane region"/>
    <property type="match status" value="1"/>
</dbReference>
<evidence type="ECO:0000313" key="9">
    <source>
        <dbReference type="EMBL" id="CAB4744818.1"/>
    </source>
</evidence>
<reference evidence="10" key="1">
    <citation type="submission" date="2020-05" db="EMBL/GenBank/DDBJ databases">
        <authorList>
            <person name="Chiriac C."/>
            <person name="Salcher M."/>
            <person name="Ghai R."/>
            <person name="Kavagutti S V."/>
        </authorList>
    </citation>
    <scope>NUCLEOTIDE SEQUENCE</scope>
</reference>
<dbReference type="EMBL" id="CAFBMV010000001">
    <property type="protein sequence ID" value="CAB4913075.1"/>
    <property type="molecule type" value="Genomic_DNA"/>
</dbReference>
<feature type="transmembrane region" description="Helical" evidence="5">
    <location>
        <begin position="83"/>
        <end position="103"/>
    </location>
</feature>
<feature type="transmembrane region" description="Helical" evidence="5">
    <location>
        <begin position="274"/>
        <end position="292"/>
    </location>
</feature>
<dbReference type="EMBL" id="CAEZZC010000004">
    <property type="protein sequence ID" value="CAB4744818.1"/>
    <property type="molecule type" value="Genomic_DNA"/>
</dbReference>
<evidence type="ECO:0000313" key="12">
    <source>
        <dbReference type="EMBL" id="CAB5054413.1"/>
    </source>
</evidence>
<feature type="transmembrane region" description="Helical" evidence="5">
    <location>
        <begin position="44"/>
        <end position="63"/>
    </location>
</feature>
<keyword evidence="3 5" id="KW-1133">Transmembrane helix</keyword>
<dbReference type="PANTHER" id="PTHR43394:SF1">
    <property type="entry name" value="ATP-BINDING CASSETTE SUB-FAMILY B MEMBER 10, MITOCHONDRIAL"/>
    <property type="match status" value="1"/>
</dbReference>
<feature type="domain" description="ABC transmembrane type-1" evidence="7">
    <location>
        <begin position="50"/>
        <end position="328"/>
    </location>
</feature>
<dbReference type="InterPro" id="IPR011527">
    <property type="entry name" value="ABC1_TM_dom"/>
</dbReference>
<keyword evidence="2 5" id="KW-0812">Transmembrane</keyword>
<evidence type="ECO:0000256" key="3">
    <source>
        <dbReference type="ARBA" id="ARBA00022989"/>
    </source>
</evidence>
<dbReference type="PROSITE" id="PS50929">
    <property type="entry name" value="ABC_TM1F"/>
    <property type="match status" value="1"/>
</dbReference>
<evidence type="ECO:0000259" key="6">
    <source>
        <dbReference type="PROSITE" id="PS50893"/>
    </source>
</evidence>
<feature type="transmembrane region" description="Helical" evidence="5">
    <location>
        <begin position="161"/>
        <end position="179"/>
    </location>
</feature>
<evidence type="ECO:0000256" key="2">
    <source>
        <dbReference type="ARBA" id="ARBA00022692"/>
    </source>
</evidence>
<dbReference type="GO" id="GO:0016887">
    <property type="term" value="F:ATP hydrolysis activity"/>
    <property type="evidence" value="ECO:0007669"/>
    <property type="project" value="InterPro"/>
</dbReference>